<dbReference type="EMBL" id="BARS01039892">
    <property type="protein sequence ID" value="GAG24152.1"/>
    <property type="molecule type" value="Genomic_DNA"/>
</dbReference>
<evidence type="ECO:0000313" key="1">
    <source>
        <dbReference type="EMBL" id="GAG24152.1"/>
    </source>
</evidence>
<dbReference type="AlphaFoldDB" id="X0WLQ0"/>
<proteinExistence type="predicted"/>
<feature type="non-terminal residue" evidence="1">
    <location>
        <position position="254"/>
    </location>
</feature>
<protein>
    <submittedName>
        <fullName evidence="1">Uncharacterized protein</fullName>
    </submittedName>
</protein>
<comment type="caution">
    <text evidence="1">The sequence shown here is derived from an EMBL/GenBank/DDBJ whole genome shotgun (WGS) entry which is preliminary data.</text>
</comment>
<feature type="non-terminal residue" evidence="1">
    <location>
        <position position="1"/>
    </location>
</feature>
<accession>X0WLQ0</accession>
<reference evidence="1" key="1">
    <citation type="journal article" date="2014" name="Front. Microbiol.">
        <title>High frequency of phylogenetically diverse reductive dehalogenase-homologous genes in deep subseafloor sedimentary metagenomes.</title>
        <authorList>
            <person name="Kawai M."/>
            <person name="Futagami T."/>
            <person name="Toyoda A."/>
            <person name="Takaki Y."/>
            <person name="Nishi S."/>
            <person name="Hori S."/>
            <person name="Arai W."/>
            <person name="Tsubouchi T."/>
            <person name="Morono Y."/>
            <person name="Uchiyama I."/>
            <person name="Ito T."/>
            <person name="Fujiyama A."/>
            <person name="Inagaki F."/>
            <person name="Takami H."/>
        </authorList>
    </citation>
    <scope>NUCLEOTIDE SEQUENCE</scope>
    <source>
        <strain evidence="1">Expedition CK06-06</strain>
    </source>
</reference>
<sequence>PGIRAVGYTGMTPTVMSGRSGEQYVQSMEMNIREMYSIANVSDAFSLPDQKAPKGDAFSMLFAAMRDKRRYSIYCEKYEEFLTKVCKKALKLSRYYLDEARLIPMLGKAEAVNIPEFKNSQDMHYQVELEAQTQDVETKMGRHLTFNHILQFSGQNLDKESLGKMIRHMPYANVEGMFDDLTMDYDIATNDILSMDRGKYRPARQADNHEDMVKRLNHRMRQADFEHLDPMIQQMYARKVEEHEKALQIQIQEA</sequence>
<organism evidence="1">
    <name type="scientific">marine sediment metagenome</name>
    <dbReference type="NCBI Taxonomy" id="412755"/>
    <lineage>
        <taxon>unclassified sequences</taxon>
        <taxon>metagenomes</taxon>
        <taxon>ecological metagenomes</taxon>
    </lineage>
</organism>
<gene>
    <name evidence="1" type="ORF">S01H1_60885</name>
</gene>
<name>X0WLQ0_9ZZZZ</name>